<name>Q2HI87_CHAGB</name>
<evidence type="ECO:0000313" key="2">
    <source>
        <dbReference type="EMBL" id="EAQ91832.1"/>
    </source>
</evidence>
<dbReference type="RefSeq" id="XP_001219288.1">
    <property type="nucleotide sequence ID" value="XM_001219287.1"/>
</dbReference>
<feature type="region of interest" description="Disordered" evidence="1">
    <location>
        <begin position="63"/>
        <end position="83"/>
    </location>
</feature>
<evidence type="ECO:0000256" key="1">
    <source>
        <dbReference type="SAM" id="MobiDB-lite"/>
    </source>
</evidence>
<protein>
    <submittedName>
        <fullName evidence="2">Uncharacterized protein</fullName>
    </submittedName>
</protein>
<dbReference type="VEuPathDB" id="FungiDB:CHGG_00067"/>
<feature type="compositionally biased region" description="Gly residues" evidence="1">
    <location>
        <begin position="1361"/>
        <end position="1375"/>
    </location>
</feature>
<dbReference type="EMBL" id="CH408029">
    <property type="protein sequence ID" value="EAQ91832.1"/>
    <property type="molecule type" value="Genomic_DNA"/>
</dbReference>
<reference evidence="3" key="1">
    <citation type="journal article" date="2015" name="Genome Announc.">
        <title>Draft genome sequence of the cellulolytic fungus Chaetomium globosum.</title>
        <authorList>
            <person name="Cuomo C.A."/>
            <person name="Untereiner W.A."/>
            <person name="Ma L.-J."/>
            <person name="Grabherr M."/>
            <person name="Birren B.W."/>
        </authorList>
    </citation>
    <scope>NUCLEOTIDE SEQUENCE [LARGE SCALE GENOMIC DNA]</scope>
    <source>
        <strain evidence="3">ATCC 6205 / CBS 148.51 / DSM 1962 / NBRC 6347 / NRRL 1970</strain>
    </source>
</reference>
<dbReference type="STRING" id="306901.Q2HI87"/>
<accession>Q2HI87</accession>
<feature type="region of interest" description="Disordered" evidence="1">
    <location>
        <begin position="1361"/>
        <end position="1382"/>
    </location>
</feature>
<dbReference type="OMA" id="YLHWILP"/>
<dbReference type="GeneID" id="4386582"/>
<dbReference type="OrthoDB" id="2992173at2759"/>
<feature type="compositionally biased region" description="Basic and acidic residues" evidence="1">
    <location>
        <begin position="112"/>
        <end position="122"/>
    </location>
</feature>
<dbReference type="InParanoid" id="Q2HI87"/>
<dbReference type="HOGENOM" id="CLU_006454_0_0_1"/>
<keyword evidence="3" id="KW-1185">Reference proteome</keyword>
<proteinExistence type="predicted"/>
<dbReference type="Proteomes" id="UP000001056">
    <property type="component" value="Unassembled WGS sequence"/>
</dbReference>
<feature type="region of interest" description="Disordered" evidence="1">
    <location>
        <begin position="109"/>
        <end position="144"/>
    </location>
</feature>
<feature type="compositionally biased region" description="Polar residues" evidence="1">
    <location>
        <begin position="1120"/>
        <end position="1134"/>
    </location>
</feature>
<sequence length="1430" mass="159286">MADDLLLVPLQLQAFVLNPKVCNEDGDDGARITPITQPNYTFLRLDKFVLQSDVLRHADMHNAAPSTTNSRMTDLGARDPDSAARRNRHGVYVHWILPQLYRTGLALSDSVPDSRRNNERLRRGLPPRDSNDTASKPSKSAEYPQTPTRWIMVRKLDLDSIDPPTAKSSFKEYQAWVIESDYLWKLDCIPPEHDLEVDMAPFLMGVADGAKADIVQQAEVFIGRKTPLEEWKPSSDDRYIDNLSLLRSNNQLFADFQMHNSNVFSTLDNFAYRGKDGSRQYLNKAKASYYLLGWHKDDATDPLYDATKQFTHAQKLDALSMTLTQSGIDDVTKAWLESDGPARLCCHGAMYDVKWDHDSKPTTVPADKYAARIKNQELPALAVGTSPIDALITYIKARQSHETDSDVIAKLEEDILAIDSLLHARDDGVEGQREAKDTVYNWNFSRSKGGGHFFLGGEDSSGRPTKPSKESIRALNEINQLQVQLDGYERLLRQRSWEMFSLWWKYVTDVSHMNRPTENPTYKKDTADLAQRISGVKSRIADLQALIKNMKKDVNLGQVKEGAQPFFYRARDPTLLVGGVESGWPSDFSSNVSVRIPVQTVVSEKVPAAVSGLAVDIQKVFPETAPLKQVASLLGEFFTLSPEQSPPSDPPQGHAYPQFHVPTKFDAPRDQWGDCQPWFPLYVEWELEYTHIPFEWWALDEQPTRLSDNKLTRYGVEIPSGKPLWEEIGKRPHNPNDKEPPETRILSGRVLILPQPSFSLAAKVNQLFTDTPKKILNQYLPESDRQDLLDNITKLSYLSCPLSGLTEGLVTLNMGTHIKPEYKEVTGDGEKVTAVRAAEFNDAGLTKANIELIEGNSGLTPYASSVGFETDKYCAFKPVTHGQIRFRKLNIIDKFGQAVVAIDPQPRKDGHPPLYPSISDFYEPQPVLVDGQKVANTVVQNKGATCEFIQLPPQINQNARLNAEFVTAASIDSRRPLPGTEVAKPASYWRPTTEWENPIWGWIVANYADYGIQLFLKDGTFYGEVRIGGPNGALDSPKWSPFEPPAATGGEFNQDLARLDALIQRLRDADYLKGFWYMITTALDNLPPAPNAYAQFLGAVVGKPLALVNTAWSLELDSPPLTNQSTKPKNSTPERTLIGSDENSTYTFHVKLGDKDRGYDGLVGYFTGFPEPNESTHEELDYDHIQTYFYPTKPDPNPYTNLIPISKANYPALQAYYAPPFPENDPPDYKHNTSPSTYTSTHNLELGKHVFGAIVDPFTAIHAYSSFLPARELALRPWTWQDALQNMIAFLHAGPFTLIDDVAAYDDGQRLTADNAKQRPKLNVGLPALVGGEWNWLQPYVDPSPPVDTAAAVGEETAVVGGGGEVVGGEGAGEGGGEEEDAPAPVPVYNAYGIEQKGNLLSPGFQAAPYSTVEGFLMLRRPLMAENPNN</sequence>
<feature type="compositionally biased region" description="Polar residues" evidence="1">
    <location>
        <begin position="132"/>
        <end position="144"/>
    </location>
</feature>
<gene>
    <name evidence="2" type="ORF">CHGG_00067</name>
</gene>
<dbReference type="eggNOG" id="ENOG502QSYK">
    <property type="taxonomic scope" value="Eukaryota"/>
</dbReference>
<organism evidence="2 3">
    <name type="scientific">Chaetomium globosum (strain ATCC 6205 / CBS 148.51 / DSM 1962 / NBRC 6347 / NRRL 1970)</name>
    <name type="common">Soil fungus</name>
    <dbReference type="NCBI Taxonomy" id="306901"/>
    <lineage>
        <taxon>Eukaryota</taxon>
        <taxon>Fungi</taxon>
        <taxon>Dikarya</taxon>
        <taxon>Ascomycota</taxon>
        <taxon>Pezizomycotina</taxon>
        <taxon>Sordariomycetes</taxon>
        <taxon>Sordariomycetidae</taxon>
        <taxon>Sordariales</taxon>
        <taxon>Chaetomiaceae</taxon>
        <taxon>Chaetomium</taxon>
    </lineage>
</organism>
<feature type="region of interest" description="Disordered" evidence="1">
    <location>
        <begin position="1119"/>
        <end position="1139"/>
    </location>
</feature>
<evidence type="ECO:0000313" key="3">
    <source>
        <dbReference type="Proteomes" id="UP000001056"/>
    </source>
</evidence>